<evidence type="ECO:0000313" key="3">
    <source>
        <dbReference type="EMBL" id="AEV31621.1"/>
    </source>
</evidence>
<dbReference type="OrthoDB" id="1034290at2"/>
<reference evidence="3 4" key="1">
    <citation type="journal article" date="2012" name="Stand. Genomic Sci.">
        <title>Genome sequence of the orange-pigmented seawater bacterium Owenweeksia hongkongensis type strain (UST20020801(T)).</title>
        <authorList>
            <person name="Riedel T."/>
            <person name="Held B."/>
            <person name="Nolan M."/>
            <person name="Lucas S."/>
            <person name="Lapidus A."/>
            <person name="Tice H."/>
            <person name="Del Rio T.G."/>
            <person name="Cheng J.F."/>
            <person name="Han C."/>
            <person name="Tapia R."/>
            <person name="Goodwin L.A."/>
            <person name="Pitluck S."/>
            <person name="Liolios K."/>
            <person name="Mavromatis K."/>
            <person name="Pagani I."/>
            <person name="Ivanova N."/>
            <person name="Mikhailova N."/>
            <person name="Pati A."/>
            <person name="Chen A."/>
            <person name="Palaniappan K."/>
            <person name="Rohde M."/>
            <person name="Tindall B.J."/>
            <person name="Detter J.C."/>
            <person name="Goker M."/>
            <person name="Woyke T."/>
            <person name="Bristow J."/>
            <person name="Eisen J.A."/>
            <person name="Markowitz V."/>
            <person name="Hugenholtz P."/>
            <person name="Klenk H.P."/>
            <person name="Kyrpides N.C."/>
        </authorList>
    </citation>
    <scope>NUCLEOTIDE SEQUENCE</scope>
    <source>
        <strain evidence="4">DSM 17368 / JCM 12287 / NRRL B-23963</strain>
    </source>
</reference>
<gene>
    <name evidence="3" type="ordered locus">Oweho_0606</name>
</gene>
<dbReference type="Proteomes" id="UP000005631">
    <property type="component" value="Chromosome"/>
</dbReference>
<dbReference type="AlphaFoldDB" id="G8R0G1"/>
<dbReference type="GO" id="GO:0003677">
    <property type="term" value="F:DNA binding"/>
    <property type="evidence" value="ECO:0007669"/>
    <property type="project" value="InterPro"/>
</dbReference>
<dbReference type="Pfam" id="PF01381">
    <property type="entry name" value="HTH_3"/>
    <property type="match status" value="1"/>
</dbReference>
<dbReference type="EMBL" id="CP003156">
    <property type="protein sequence ID" value="AEV31621.1"/>
    <property type="molecule type" value="Genomic_DNA"/>
</dbReference>
<accession>G8R0G1</accession>
<name>G8R0G1_OWEHD</name>
<keyword evidence="4" id="KW-1185">Reference proteome</keyword>
<organism evidence="3 4">
    <name type="scientific">Owenweeksia hongkongensis (strain DSM 17368 / CIP 108786 / JCM 12287 / NRRL B-23963 / UST20020801)</name>
    <dbReference type="NCBI Taxonomy" id="926562"/>
    <lineage>
        <taxon>Bacteria</taxon>
        <taxon>Pseudomonadati</taxon>
        <taxon>Bacteroidota</taxon>
        <taxon>Flavobacteriia</taxon>
        <taxon>Flavobacteriales</taxon>
        <taxon>Owenweeksiaceae</taxon>
        <taxon>Owenweeksia</taxon>
    </lineage>
</organism>
<dbReference type="SUPFAM" id="SSF47413">
    <property type="entry name" value="lambda repressor-like DNA-binding domains"/>
    <property type="match status" value="1"/>
</dbReference>
<dbReference type="PROSITE" id="PS50943">
    <property type="entry name" value="HTH_CROC1"/>
    <property type="match status" value="1"/>
</dbReference>
<evidence type="ECO:0000313" key="4">
    <source>
        <dbReference type="Proteomes" id="UP000005631"/>
    </source>
</evidence>
<dbReference type="SMART" id="SM00530">
    <property type="entry name" value="HTH_XRE"/>
    <property type="match status" value="1"/>
</dbReference>
<dbReference type="eggNOG" id="COG1813">
    <property type="taxonomic scope" value="Bacteria"/>
</dbReference>
<evidence type="ECO:0000256" key="1">
    <source>
        <dbReference type="SAM" id="MobiDB-lite"/>
    </source>
</evidence>
<feature type="compositionally biased region" description="Basic and acidic residues" evidence="1">
    <location>
        <begin position="113"/>
        <end position="126"/>
    </location>
</feature>
<dbReference type="Gene3D" id="1.10.260.40">
    <property type="entry name" value="lambda repressor-like DNA-binding domains"/>
    <property type="match status" value="1"/>
</dbReference>
<dbReference type="RefSeq" id="WP_014200982.1">
    <property type="nucleotide sequence ID" value="NC_016599.1"/>
</dbReference>
<dbReference type="CDD" id="cd00093">
    <property type="entry name" value="HTH_XRE"/>
    <property type="match status" value="1"/>
</dbReference>
<evidence type="ECO:0000259" key="2">
    <source>
        <dbReference type="PROSITE" id="PS50943"/>
    </source>
</evidence>
<sequence length="173" mass="19151">MEDIAQRIKELIDDQGLSNTDFAKEANLNPAIISHILSGRNKPSLQVINQIKESFTNVNLDYLITGSGQLYIDVTNVNTKEKPVENNLFGQVGGLPMEGVRVVSEPGTIPAKAPEEPVEKTTEIEKPAPPSHSLNDHLDKKPKTVENSKEPDVKEVEQIVIFYTNGSFKAYRP</sequence>
<protein>
    <submittedName>
        <fullName evidence="3">Putative transcription factor, MBF1 like protein</fullName>
    </submittedName>
</protein>
<dbReference type="KEGG" id="oho:Oweho_0606"/>
<proteinExistence type="predicted"/>
<dbReference type="InterPro" id="IPR001387">
    <property type="entry name" value="Cro/C1-type_HTH"/>
</dbReference>
<dbReference type="HOGENOM" id="CLU_105312_0_0_10"/>
<feature type="region of interest" description="Disordered" evidence="1">
    <location>
        <begin position="107"/>
        <end position="152"/>
    </location>
</feature>
<feature type="domain" description="HTH cro/C1-type" evidence="2">
    <location>
        <begin position="8"/>
        <end position="63"/>
    </location>
</feature>
<dbReference type="InterPro" id="IPR010982">
    <property type="entry name" value="Lambda_DNA-bd_dom_sf"/>
</dbReference>
<dbReference type="STRING" id="926562.Oweho_0606"/>
<feature type="compositionally biased region" description="Basic and acidic residues" evidence="1">
    <location>
        <begin position="134"/>
        <end position="152"/>
    </location>
</feature>